<evidence type="ECO:0000313" key="3">
    <source>
        <dbReference type="Proteomes" id="UP000009223"/>
    </source>
</evidence>
<proteinExistence type="predicted"/>
<dbReference type="KEGG" id="tpi:TREPR_3522"/>
<keyword evidence="1" id="KW-0472">Membrane</keyword>
<feature type="transmembrane region" description="Helical" evidence="1">
    <location>
        <begin position="12"/>
        <end position="30"/>
    </location>
</feature>
<evidence type="ECO:0008006" key="4">
    <source>
        <dbReference type="Google" id="ProtNLM"/>
    </source>
</evidence>
<feature type="transmembrane region" description="Helical" evidence="1">
    <location>
        <begin position="50"/>
        <end position="73"/>
    </location>
</feature>
<name>F5YIV1_TREPZ</name>
<dbReference type="EMBL" id="CP001843">
    <property type="protein sequence ID" value="AEF85253.1"/>
    <property type="molecule type" value="Genomic_DNA"/>
</dbReference>
<keyword evidence="3" id="KW-1185">Reference proteome</keyword>
<accession>F5YIV1</accession>
<dbReference type="OrthoDB" id="359417at2"/>
<keyword evidence="1" id="KW-1133">Transmembrane helix</keyword>
<gene>
    <name evidence="2" type="ordered locus">TREPR_3522</name>
</gene>
<protein>
    <recommendedName>
        <fullName evidence="4">ECF transporter S component</fullName>
    </recommendedName>
</protein>
<organism evidence="2 3">
    <name type="scientific">Treponema primitia (strain ATCC BAA-887 / DSM 12427 / ZAS-2)</name>
    <dbReference type="NCBI Taxonomy" id="545694"/>
    <lineage>
        <taxon>Bacteria</taxon>
        <taxon>Pseudomonadati</taxon>
        <taxon>Spirochaetota</taxon>
        <taxon>Spirochaetia</taxon>
        <taxon>Spirochaetales</taxon>
        <taxon>Treponemataceae</taxon>
        <taxon>Treponema</taxon>
    </lineage>
</organism>
<sequence length="206" mass="23172">MGTNSSTIYRVKLVLCCLFAVGANFLLTRFKGDVLALPLYLDTLFTCAVTFAAGLLPGICTAVLTATTFPYIFYGVHKDTLFVLCSIAEVLLIWSFRRRLSEEKGAPVQVSFVNKVAVLFILAVFACLMESLLGGVIDYFLFNFWGETKFRYSPEDRFKLGLLRNNMPLLWASIISRLPINIVDRFIVIFGGYSVSLGIRKFFRGR</sequence>
<reference evidence="2 3" key="2">
    <citation type="journal article" date="2011" name="ISME J.">
        <title>RNA-seq reveals cooperative metabolic interactions between two termite-gut spirochete species in co-culture.</title>
        <authorList>
            <person name="Rosenthal A.Z."/>
            <person name="Matson E.G."/>
            <person name="Eldar A."/>
            <person name="Leadbetter J.R."/>
        </authorList>
    </citation>
    <scope>NUCLEOTIDE SEQUENCE [LARGE SCALE GENOMIC DNA]</scope>
    <source>
        <strain evidence="3">ATCC BAA-887 / DSM 12427 / ZAS-2</strain>
    </source>
</reference>
<feature type="transmembrane region" description="Helical" evidence="1">
    <location>
        <begin position="80"/>
        <end position="96"/>
    </location>
</feature>
<keyword evidence="1" id="KW-0812">Transmembrane</keyword>
<evidence type="ECO:0000256" key="1">
    <source>
        <dbReference type="SAM" id="Phobius"/>
    </source>
</evidence>
<dbReference type="RefSeq" id="WP_015706772.1">
    <property type="nucleotide sequence ID" value="NC_015578.1"/>
</dbReference>
<feature type="transmembrane region" description="Helical" evidence="1">
    <location>
        <begin position="116"/>
        <end position="141"/>
    </location>
</feature>
<dbReference type="Proteomes" id="UP000009223">
    <property type="component" value="Chromosome"/>
</dbReference>
<reference evidence="3" key="1">
    <citation type="submission" date="2009-12" db="EMBL/GenBank/DDBJ databases">
        <title>Complete sequence of Treponema primitia strain ZAS-2.</title>
        <authorList>
            <person name="Tetu S.G."/>
            <person name="Matson E."/>
            <person name="Ren Q."/>
            <person name="Seshadri R."/>
            <person name="Elbourne L."/>
            <person name="Hassan K.A."/>
            <person name="Durkin A."/>
            <person name="Radune D."/>
            <person name="Mohamoud Y."/>
            <person name="Shay R."/>
            <person name="Jin S."/>
            <person name="Zhang X."/>
            <person name="Lucey K."/>
            <person name="Ballor N.R."/>
            <person name="Ottesen E."/>
            <person name="Rosenthal R."/>
            <person name="Allen A."/>
            <person name="Leadbetter J.R."/>
            <person name="Paulsen I.T."/>
        </authorList>
    </citation>
    <scope>NUCLEOTIDE SEQUENCE [LARGE SCALE GENOMIC DNA]</scope>
    <source>
        <strain evidence="3">ATCC BAA-887 / DSM 12427 / ZAS-2</strain>
    </source>
</reference>
<dbReference type="AlphaFoldDB" id="F5YIV1"/>
<dbReference type="HOGENOM" id="CLU_092081_0_0_12"/>
<dbReference type="eggNOG" id="ENOG5031ECB">
    <property type="taxonomic scope" value="Bacteria"/>
</dbReference>
<evidence type="ECO:0000313" key="2">
    <source>
        <dbReference type="EMBL" id="AEF85253.1"/>
    </source>
</evidence>